<name>A0ABR7N9R0_9FIRM</name>
<dbReference type="InterPro" id="IPR050902">
    <property type="entry name" value="ABC_Transporter_SBP"/>
</dbReference>
<dbReference type="RefSeq" id="WP_249308103.1">
    <property type="nucleotide sequence ID" value="NZ_JACRSZ010000007.1"/>
</dbReference>
<reference evidence="4 5" key="1">
    <citation type="submission" date="2020-08" db="EMBL/GenBank/DDBJ databases">
        <title>Genome public.</title>
        <authorList>
            <person name="Liu C."/>
            <person name="Sun Q."/>
        </authorList>
    </citation>
    <scope>NUCLEOTIDE SEQUENCE [LARGE SCALE GENOMIC DNA]</scope>
    <source>
        <strain evidence="4 5">NSJ-46</strain>
    </source>
</reference>
<dbReference type="PANTHER" id="PTHR30535">
    <property type="entry name" value="VITAMIN B12-BINDING PROTEIN"/>
    <property type="match status" value="1"/>
</dbReference>
<dbReference type="Gene3D" id="3.40.50.1980">
    <property type="entry name" value="Nitrogenase molybdenum iron protein domain"/>
    <property type="match status" value="2"/>
</dbReference>
<gene>
    <name evidence="4" type="ORF">H8716_08265</name>
</gene>
<feature type="chain" id="PRO_5045714853" evidence="2">
    <location>
        <begin position="26"/>
        <end position="360"/>
    </location>
</feature>
<keyword evidence="5" id="KW-1185">Reference proteome</keyword>
<feature type="signal peptide" evidence="2">
    <location>
        <begin position="1"/>
        <end position="25"/>
    </location>
</feature>
<accession>A0ABR7N9R0</accession>
<dbReference type="InterPro" id="IPR002491">
    <property type="entry name" value="ABC_transptr_periplasmic_BD"/>
</dbReference>
<keyword evidence="2" id="KW-0732">Signal</keyword>
<protein>
    <submittedName>
        <fullName evidence="4">ABC transporter substrate-binding protein</fullName>
    </submittedName>
</protein>
<comment type="similarity">
    <text evidence="1">Belongs to the bacterial solute-binding protein 8 family.</text>
</comment>
<sequence>MKNKKLLLGIAGCALVTIMSCPAYAEDIKVVDGDGMEYTFTEPIKSAVVYDRYNTELFRAVGATDLMVGVDQNAVDTYPQYWDGVGKTLDIVGQNCTDFNVEKIVTLNPDAVFTSSLGEYENMREQLADFDIPVLVVNAWIPSEYYDYIQLVGDVTGNSEQAEEYIDFCKSAMETVTTGLENIPEEERKTVYFENNGENKTCLPGSGWNDMIVSAGGINIFGDIDYETADQTKGNTSAYEIDPEAILDANPDVIIDNIYSTKVHGELEAVVDLEEGELEDELASFVDRAGWDELTAVKDKQVYGFTSFVGNANSKLIAINYIAKWLYPEKFEELDPDAFFSQWCEYMGFDQLEGYVAQLQ</sequence>
<comment type="caution">
    <text evidence="4">The sequence shown here is derived from an EMBL/GenBank/DDBJ whole genome shotgun (WGS) entry which is preliminary data.</text>
</comment>
<evidence type="ECO:0000256" key="2">
    <source>
        <dbReference type="SAM" id="SignalP"/>
    </source>
</evidence>
<evidence type="ECO:0000256" key="1">
    <source>
        <dbReference type="ARBA" id="ARBA00008814"/>
    </source>
</evidence>
<dbReference type="SUPFAM" id="SSF53807">
    <property type="entry name" value="Helical backbone' metal receptor"/>
    <property type="match status" value="1"/>
</dbReference>
<organism evidence="4 5">
    <name type="scientific">Jingyaoa shaoxingensis</name>
    <dbReference type="NCBI Taxonomy" id="2763671"/>
    <lineage>
        <taxon>Bacteria</taxon>
        <taxon>Bacillati</taxon>
        <taxon>Bacillota</taxon>
        <taxon>Clostridia</taxon>
        <taxon>Lachnospirales</taxon>
        <taxon>Lachnospiraceae</taxon>
        <taxon>Jingyaoa</taxon>
    </lineage>
</organism>
<proteinExistence type="inferred from homology"/>
<feature type="domain" description="Fe/B12 periplasmic-binding" evidence="3">
    <location>
        <begin position="46"/>
        <end position="334"/>
    </location>
</feature>
<dbReference type="PROSITE" id="PS50983">
    <property type="entry name" value="FE_B12_PBP"/>
    <property type="match status" value="1"/>
</dbReference>
<dbReference type="EMBL" id="JACRSZ010000007">
    <property type="protein sequence ID" value="MBC8573074.1"/>
    <property type="molecule type" value="Genomic_DNA"/>
</dbReference>
<dbReference type="Pfam" id="PF01497">
    <property type="entry name" value="Peripla_BP_2"/>
    <property type="match status" value="1"/>
</dbReference>
<evidence type="ECO:0000313" key="5">
    <source>
        <dbReference type="Proteomes" id="UP000657421"/>
    </source>
</evidence>
<evidence type="ECO:0000313" key="4">
    <source>
        <dbReference type="EMBL" id="MBC8573074.1"/>
    </source>
</evidence>
<dbReference type="Proteomes" id="UP000657421">
    <property type="component" value="Unassembled WGS sequence"/>
</dbReference>
<dbReference type="PANTHER" id="PTHR30535:SF33">
    <property type="entry name" value="PERIPLASMIC BINDING PROTEIN"/>
    <property type="match status" value="1"/>
</dbReference>
<dbReference type="PROSITE" id="PS51257">
    <property type="entry name" value="PROKAR_LIPOPROTEIN"/>
    <property type="match status" value="1"/>
</dbReference>
<evidence type="ECO:0000259" key="3">
    <source>
        <dbReference type="PROSITE" id="PS50983"/>
    </source>
</evidence>